<dbReference type="EMBL" id="JBHSCZ010000002">
    <property type="protein sequence ID" value="MFC4263354.1"/>
    <property type="molecule type" value="Genomic_DNA"/>
</dbReference>
<comment type="caution">
    <text evidence="3">The sequence shown here is derived from an EMBL/GenBank/DDBJ whole genome shotgun (WGS) entry which is preliminary data.</text>
</comment>
<name>A0ABV8QWN1_9BACT</name>
<dbReference type="InterPro" id="IPR023346">
    <property type="entry name" value="Lysozyme-like_dom_sf"/>
</dbReference>
<evidence type="ECO:0000256" key="1">
    <source>
        <dbReference type="ARBA" id="ARBA00007734"/>
    </source>
</evidence>
<evidence type="ECO:0000259" key="2">
    <source>
        <dbReference type="Pfam" id="PF01464"/>
    </source>
</evidence>
<dbReference type="Pfam" id="PF01464">
    <property type="entry name" value="SLT"/>
    <property type="match status" value="1"/>
</dbReference>
<dbReference type="Gene3D" id="1.10.530.10">
    <property type="match status" value="1"/>
</dbReference>
<dbReference type="PANTHER" id="PTHR37423:SF2">
    <property type="entry name" value="MEMBRANE-BOUND LYTIC MUREIN TRANSGLYCOSYLASE C"/>
    <property type="match status" value="1"/>
</dbReference>
<dbReference type="RefSeq" id="WP_379709795.1">
    <property type="nucleotide sequence ID" value="NZ_JBHSCZ010000002.1"/>
</dbReference>
<dbReference type="SUPFAM" id="SSF53955">
    <property type="entry name" value="Lysozyme-like"/>
    <property type="match status" value="1"/>
</dbReference>
<gene>
    <name evidence="3" type="ORF">ACFOWM_10720</name>
</gene>
<proteinExistence type="inferred from homology"/>
<dbReference type="Proteomes" id="UP001595907">
    <property type="component" value="Unassembled WGS sequence"/>
</dbReference>
<keyword evidence="4" id="KW-1185">Reference proteome</keyword>
<accession>A0ABV8QWN1</accession>
<organism evidence="3 4">
    <name type="scientific">Ferruginibacter yonginensis</name>
    <dbReference type="NCBI Taxonomy" id="1310416"/>
    <lineage>
        <taxon>Bacteria</taxon>
        <taxon>Pseudomonadati</taxon>
        <taxon>Bacteroidota</taxon>
        <taxon>Chitinophagia</taxon>
        <taxon>Chitinophagales</taxon>
        <taxon>Chitinophagaceae</taxon>
        <taxon>Ferruginibacter</taxon>
    </lineage>
</organism>
<dbReference type="InterPro" id="IPR008258">
    <property type="entry name" value="Transglycosylase_SLT_dom_1"/>
</dbReference>
<dbReference type="CDD" id="cd16894">
    <property type="entry name" value="MltD-like"/>
    <property type="match status" value="1"/>
</dbReference>
<reference evidence="4" key="1">
    <citation type="journal article" date="2019" name="Int. J. Syst. Evol. Microbiol.">
        <title>The Global Catalogue of Microorganisms (GCM) 10K type strain sequencing project: providing services to taxonomists for standard genome sequencing and annotation.</title>
        <authorList>
            <consortium name="The Broad Institute Genomics Platform"/>
            <consortium name="The Broad Institute Genome Sequencing Center for Infectious Disease"/>
            <person name="Wu L."/>
            <person name="Ma J."/>
        </authorList>
    </citation>
    <scope>NUCLEOTIDE SEQUENCE [LARGE SCALE GENOMIC DNA]</scope>
    <source>
        <strain evidence="4">CECT 8289</strain>
    </source>
</reference>
<evidence type="ECO:0000313" key="4">
    <source>
        <dbReference type="Proteomes" id="UP001595907"/>
    </source>
</evidence>
<feature type="domain" description="Transglycosylase SLT" evidence="2">
    <location>
        <begin position="134"/>
        <end position="235"/>
    </location>
</feature>
<evidence type="ECO:0000313" key="3">
    <source>
        <dbReference type="EMBL" id="MFC4263354.1"/>
    </source>
</evidence>
<comment type="similarity">
    <text evidence="1">Belongs to the transglycosylase Slt family.</text>
</comment>
<sequence length="396" mass="44714">MLKTIVISTLLCVAVFINGNAQKTIAQDSTLLPLNDTTLEKVEDNIIDEIVETRSVPKKDKVQYFSQLTRYGLKNLFPAYGYNAAMPYSQQVNPNAEKYMQDYLRLHSKYLTNMKSWCLPYFNLIDNIFTQYGLPKELKYLAVIESNLKTTATSWVGAGGPWQFMPYTARQFGLVVNGVTDDRRDYFKSTHAAARYLLMLYKQMHDWLLVIAAYNGGPGRVYSAIQKSGSRNFWALQYYLPEESRNHVKKFIATHYIMEAGGNTNTFNNTGFGMSGSGGSALNPYNNKPTISIEEMEQAETATITGKYSSVVIAKNIAMDIVSFNRYNPLFDNQIAANGRYELILPSDKMTQFITKKYQILNESVQLMLGDADVPDNATVYPSLKTPTGTKKKTKN</sequence>
<dbReference type="PANTHER" id="PTHR37423">
    <property type="entry name" value="SOLUBLE LYTIC MUREIN TRANSGLYCOSYLASE-RELATED"/>
    <property type="match status" value="1"/>
</dbReference>
<protein>
    <submittedName>
        <fullName evidence="3">Lytic transglycosylase domain-containing protein</fullName>
    </submittedName>
</protein>